<evidence type="ECO:0000313" key="3">
    <source>
        <dbReference type="EMBL" id="CAA9494530.1"/>
    </source>
</evidence>
<sequence length="193" mass="21122">MERVCVFCGSSEGSRPGYVEAAWRMGEELARRGLGLVYGGGKAGLMGAVADAALEAGGKVVGVIPDALVSREIGHEDLTELHVVGSMHERKKMMADLSDGFVALPGGYGTLEEFFEVLSWSQLSIHEKPCALLNVSGYWEPLIALFDRTITEGFVRPDHRSLVMTGEDPGELLDRMKLYTPPSRKRWAVPEDR</sequence>
<comment type="similarity">
    <text evidence="1 2">Belongs to the LOG family.</text>
</comment>
<dbReference type="Pfam" id="PF03641">
    <property type="entry name" value="Lysine_decarbox"/>
    <property type="match status" value="1"/>
</dbReference>
<dbReference type="GO" id="GO:0005829">
    <property type="term" value="C:cytosol"/>
    <property type="evidence" value="ECO:0007669"/>
    <property type="project" value="TreeGrafter"/>
</dbReference>
<evidence type="ECO:0000256" key="2">
    <source>
        <dbReference type="RuleBase" id="RU363015"/>
    </source>
</evidence>
<protein>
    <recommendedName>
        <fullName evidence="2">Cytokinin riboside 5'-monophosphate phosphoribohydrolase</fullName>
        <ecNumber evidence="2">3.2.2.n1</ecNumber>
    </recommendedName>
</protein>
<evidence type="ECO:0000256" key="1">
    <source>
        <dbReference type="ARBA" id="ARBA00006763"/>
    </source>
</evidence>
<dbReference type="NCBIfam" id="TIGR00730">
    <property type="entry name" value="Rossman fold protein, TIGR00730 family"/>
    <property type="match status" value="1"/>
</dbReference>
<reference evidence="3" key="1">
    <citation type="submission" date="2020-02" db="EMBL/GenBank/DDBJ databases">
        <authorList>
            <person name="Meier V. D."/>
        </authorList>
    </citation>
    <scope>NUCLEOTIDE SEQUENCE</scope>
    <source>
        <strain evidence="3">AVDCRST_MAG25</strain>
    </source>
</reference>
<dbReference type="EC" id="3.2.2.n1" evidence="2"/>
<organism evidence="3">
    <name type="scientific">uncultured Rubrobacteraceae bacterium</name>
    <dbReference type="NCBI Taxonomy" id="349277"/>
    <lineage>
        <taxon>Bacteria</taxon>
        <taxon>Bacillati</taxon>
        <taxon>Actinomycetota</taxon>
        <taxon>Rubrobacteria</taxon>
        <taxon>Rubrobacterales</taxon>
        <taxon>Rubrobacteraceae</taxon>
        <taxon>environmental samples</taxon>
    </lineage>
</organism>
<gene>
    <name evidence="3" type="ORF">AVDCRST_MAG25-3582</name>
</gene>
<proteinExistence type="inferred from homology"/>
<keyword evidence="2" id="KW-0378">Hydrolase</keyword>
<dbReference type="InterPro" id="IPR031100">
    <property type="entry name" value="LOG_fam"/>
</dbReference>
<dbReference type="PANTHER" id="PTHR31223">
    <property type="entry name" value="LOG FAMILY PROTEIN YJL055W"/>
    <property type="match status" value="1"/>
</dbReference>
<accession>A0A6J4SIP2</accession>
<keyword evidence="2" id="KW-0203">Cytokinin biosynthesis</keyword>
<dbReference type="GO" id="GO:0016799">
    <property type="term" value="F:hydrolase activity, hydrolyzing N-glycosyl compounds"/>
    <property type="evidence" value="ECO:0007669"/>
    <property type="project" value="TreeGrafter"/>
</dbReference>
<dbReference type="InterPro" id="IPR005269">
    <property type="entry name" value="LOG"/>
</dbReference>
<name>A0A6J4SIP2_9ACTN</name>
<dbReference type="Gene3D" id="3.40.50.450">
    <property type="match status" value="1"/>
</dbReference>
<dbReference type="EMBL" id="CADCVI010000245">
    <property type="protein sequence ID" value="CAA9494530.1"/>
    <property type="molecule type" value="Genomic_DNA"/>
</dbReference>
<dbReference type="AlphaFoldDB" id="A0A6J4SIP2"/>
<dbReference type="SUPFAM" id="SSF102405">
    <property type="entry name" value="MCP/YpsA-like"/>
    <property type="match status" value="1"/>
</dbReference>
<dbReference type="PANTHER" id="PTHR31223:SF70">
    <property type="entry name" value="LOG FAMILY PROTEIN YJL055W"/>
    <property type="match status" value="1"/>
</dbReference>
<dbReference type="GO" id="GO:0009691">
    <property type="term" value="P:cytokinin biosynthetic process"/>
    <property type="evidence" value="ECO:0007669"/>
    <property type="project" value="UniProtKB-UniRule"/>
</dbReference>
<comment type="catalytic activity">
    <reaction evidence="2">
        <text>N(6)-(dimethylallyl)adenosine 5'-phosphate + H2O = N(6)-dimethylallyladenine + D-ribose 5-phosphate</text>
        <dbReference type="Rhea" id="RHEA:48560"/>
        <dbReference type="ChEBI" id="CHEBI:15377"/>
        <dbReference type="ChEBI" id="CHEBI:17660"/>
        <dbReference type="ChEBI" id="CHEBI:57526"/>
        <dbReference type="ChEBI" id="CHEBI:78346"/>
        <dbReference type="EC" id="3.2.2.n1"/>
    </reaction>
</comment>
<comment type="catalytic activity">
    <reaction evidence="2">
        <text>9-ribosyl-trans-zeatin 5'-phosphate + H2O = trans-zeatin + D-ribose 5-phosphate</text>
        <dbReference type="Rhea" id="RHEA:48564"/>
        <dbReference type="ChEBI" id="CHEBI:15377"/>
        <dbReference type="ChEBI" id="CHEBI:16522"/>
        <dbReference type="ChEBI" id="CHEBI:78346"/>
        <dbReference type="ChEBI" id="CHEBI:87947"/>
        <dbReference type="EC" id="3.2.2.n1"/>
    </reaction>
</comment>